<comment type="caution">
    <text evidence="1">Lacks conserved residue(s) required for the propagation of feature annotation.</text>
</comment>
<feature type="transmembrane region" description="Helical" evidence="1">
    <location>
        <begin position="119"/>
        <end position="137"/>
    </location>
</feature>
<name>A0A090T9T9_9VIBR</name>
<evidence type="ECO:0000313" key="3">
    <source>
        <dbReference type="Proteomes" id="UP000029224"/>
    </source>
</evidence>
<dbReference type="CDD" id="cd06662">
    <property type="entry name" value="SURF1"/>
    <property type="match status" value="1"/>
</dbReference>
<dbReference type="Proteomes" id="UP000029224">
    <property type="component" value="Unassembled WGS sequence"/>
</dbReference>
<organism evidence="2 3">
    <name type="scientific">Vibrio maritimus</name>
    <dbReference type="NCBI Taxonomy" id="990268"/>
    <lineage>
        <taxon>Bacteria</taxon>
        <taxon>Pseudomonadati</taxon>
        <taxon>Pseudomonadota</taxon>
        <taxon>Gammaproteobacteria</taxon>
        <taxon>Vibrionales</taxon>
        <taxon>Vibrionaceae</taxon>
        <taxon>Vibrio</taxon>
    </lineage>
</organism>
<keyword evidence="1" id="KW-0472">Membrane</keyword>
<evidence type="ECO:0000313" key="2">
    <source>
        <dbReference type="EMBL" id="GAL36765.1"/>
    </source>
</evidence>
<dbReference type="EMBL" id="BBMT01000012">
    <property type="protein sequence ID" value="GAL36765.1"/>
    <property type="molecule type" value="Genomic_DNA"/>
</dbReference>
<evidence type="ECO:0000256" key="1">
    <source>
        <dbReference type="RuleBase" id="RU363076"/>
    </source>
</evidence>
<dbReference type="AlphaFoldDB" id="A0A090T9T9"/>
<reference evidence="2 3" key="2">
    <citation type="submission" date="2014-09" db="EMBL/GenBank/DDBJ databases">
        <authorList>
            <consortium name="NBRP consortium"/>
            <person name="Sawabe T."/>
            <person name="Meirelles P."/>
            <person name="Nakanishi M."/>
            <person name="Sayaka M."/>
            <person name="Hattori M."/>
            <person name="Ohkuma M."/>
        </authorList>
    </citation>
    <scope>NUCLEOTIDE SEQUENCE [LARGE SCALE GENOMIC DNA]</scope>
    <source>
        <strain evidence="2 3">JCM 19240</strain>
    </source>
</reference>
<keyword evidence="1" id="KW-0812">Transmembrane</keyword>
<comment type="similarity">
    <text evidence="1">Belongs to the SURF1 family.</text>
</comment>
<dbReference type="GO" id="GO:0005886">
    <property type="term" value="C:plasma membrane"/>
    <property type="evidence" value="ECO:0007669"/>
    <property type="project" value="UniProtKB-SubCell"/>
</dbReference>
<keyword evidence="1" id="KW-1003">Cell membrane</keyword>
<protein>
    <recommendedName>
        <fullName evidence="1">SURF1-like protein</fullName>
    </recommendedName>
</protein>
<comment type="caution">
    <text evidence="2">The sequence shown here is derived from an EMBL/GenBank/DDBJ whole genome shotgun (WGS) entry which is preliminary data.</text>
</comment>
<proteinExistence type="inferred from homology"/>
<dbReference type="InterPro" id="IPR002994">
    <property type="entry name" value="Surf1/Shy1"/>
</dbReference>
<dbReference type="Pfam" id="PF02104">
    <property type="entry name" value="SURF1"/>
    <property type="match status" value="1"/>
</dbReference>
<sequence length="164" mass="18741">MRDTEKANQRYLVELGFVAGGLDRQTLPSVSTLLEPVTFSGRLYKKMDSPLGSELYTERFDIDSTLQYRIQHLNTAQISELVGAELSAWVVQPTDTLTDYPHPWKPVSMNSAKHFGYSFQWFTMAAVFAFVVSMAFWRSSLYRSRASQRKSNLSSKKNLASKRK</sequence>
<keyword evidence="3" id="KW-1185">Reference proteome</keyword>
<keyword evidence="1" id="KW-1133">Transmembrane helix</keyword>
<reference evidence="2 3" key="1">
    <citation type="submission" date="2014-09" db="EMBL/GenBank/DDBJ databases">
        <title>Vibrio maritimus JCM 19240. (C210) whole genome shotgun sequence.</title>
        <authorList>
            <person name="Sawabe T."/>
            <person name="Meirelles P."/>
            <person name="Nakanishi M."/>
            <person name="Sayaka M."/>
            <person name="Hattori M."/>
            <person name="Ohkuma M."/>
        </authorList>
    </citation>
    <scope>NUCLEOTIDE SEQUENCE [LARGE SCALE GENOMIC DNA]</scope>
    <source>
        <strain evidence="2 3">JCM 19240</strain>
    </source>
</reference>
<accession>A0A090T9T9</accession>
<gene>
    <name evidence="2" type="ORF">JCM19240_2834</name>
</gene>
<comment type="subcellular location">
    <subcellularLocation>
        <location evidence="1">Cell membrane</location>
        <topology evidence="1">Multi-pass membrane protein</topology>
    </subcellularLocation>
</comment>